<evidence type="ECO:0000313" key="13">
    <source>
        <dbReference type="Proteomes" id="UP001319200"/>
    </source>
</evidence>
<keyword evidence="13" id="KW-1185">Reference proteome</keyword>
<evidence type="ECO:0000256" key="3">
    <source>
        <dbReference type="ARBA" id="ARBA00011152"/>
    </source>
</evidence>
<dbReference type="GO" id="GO:0000107">
    <property type="term" value="F:imidazoleglycerol-phosphate synthase activity"/>
    <property type="evidence" value="ECO:0007669"/>
    <property type="project" value="InterPro"/>
</dbReference>
<evidence type="ECO:0000256" key="4">
    <source>
        <dbReference type="ARBA" id="ARBA00012809"/>
    </source>
</evidence>
<reference evidence="12 13" key="1">
    <citation type="submission" date="2021-05" db="EMBL/GenBank/DDBJ databases">
        <title>A Polyphasic approach of four new species of the genus Ohtaekwangia: Ohtaekwangia histidinii sp. nov., Ohtaekwangia cretensis sp. nov., Ohtaekwangia indiensis sp. nov., Ohtaekwangia reichenbachii sp. nov. from diverse environment.</title>
        <authorList>
            <person name="Octaviana S."/>
        </authorList>
    </citation>
    <scope>NUCLEOTIDE SEQUENCE [LARGE SCALE GENOMIC DNA]</scope>
    <source>
        <strain evidence="12 13">PWU4</strain>
    </source>
</reference>
<evidence type="ECO:0000256" key="8">
    <source>
        <dbReference type="ARBA" id="ARBA00025475"/>
    </source>
</evidence>
<dbReference type="EMBL" id="JAHESF010000051">
    <property type="protein sequence ID" value="MBT1700916.1"/>
    <property type="molecule type" value="Genomic_DNA"/>
</dbReference>
<dbReference type="GO" id="GO:0016829">
    <property type="term" value="F:lyase activity"/>
    <property type="evidence" value="ECO:0007669"/>
    <property type="project" value="UniProtKB-KW"/>
</dbReference>
<dbReference type="Gene3D" id="3.20.20.70">
    <property type="entry name" value="Aldolase class I"/>
    <property type="match status" value="1"/>
</dbReference>
<evidence type="ECO:0000256" key="2">
    <source>
        <dbReference type="ARBA" id="ARBA00009667"/>
    </source>
</evidence>
<dbReference type="InterPro" id="IPR006062">
    <property type="entry name" value="His_biosynth"/>
</dbReference>
<dbReference type="SUPFAM" id="SSF51366">
    <property type="entry name" value="Ribulose-phoshate binding barrel"/>
    <property type="match status" value="1"/>
</dbReference>
<sequence length="254" mass="28204">MALKRIMPCLLYTGQNLVKTVNFKNPSYIGDPINAIKIYNEKEVDELVLLDINATKENRPINFGKIEQFASECFMPFSYGGGVRTLDDFAQLFKIGVEKVIVNSLIFDNPQVVRDAVNKYASSSVVASIDVKSNFLGKRSVFSHAGRKTEYDLQRMCAFVQDDLKVGEILITSVDREGTWQGYDYDLTQKVVEMASVPVIANGGAGEIDHIKKVLYQSDANAAALGSMAVYQKKGMGVLIKFPARENVIIDEQV</sequence>
<dbReference type="Pfam" id="PF00977">
    <property type="entry name" value="His_biosynth"/>
    <property type="match status" value="1"/>
</dbReference>
<dbReference type="InterPro" id="IPR013785">
    <property type="entry name" value="Aldolase_TIM"/>
</dbReference>
<comment type="similarity">
    <text evidence="2 11">Belongs to the HisA/HisF family.</text>
</comment>
<dbReference type="Proteomes" id="UP001319200">
    <property type="component" value="Unassembled WGS sequence"/>
</dbReference>
<keyword evidence="6 11" id="KW-0368">Histidine biosynthesis</keyword>
<evidence type="ECO:0000256" key="5">
    <source>
        <dbReference type="ARBA" id="ARBA00022605"/>
    </source>
</evidence>
<dbReference type="InterPro" id="IPR011060">
    <property type="entry name" value="RibuloseP-bd_barrel"/>
</dbReference>
<name>A0AAP2DR21_9BACT</name>
<dbReference type="PANTHER" id="PTHR21235">
    <property type="entry name" value="IMIDAZOLE GLYCEROL PHOSPHATE SYNTHASE SUBUNIT HISF/H IGP SYNTHASE SUBUNIT HISF/H"/>
    <property type="match status" value="1"/>
</dbReference>
<proteinExistence type="inferred from homology"/>
<evidence type="ECO:0000256" key="6">
    <source>
        <dbReference type="ARBA" id="ARBA00023102"/>
    </source>
</evidence>
<evidence type="ECO:0000256" key="7">
    <source>
        <dbReference type="ARBA" id="ARBA00023239"/>
    </source>
</evidence>
<dbReference type="NCBIfam" id="NF038364">
    <property type="entry name" value="AglZ_HisF2_fam"/>
    <property type="match status" value="1"/>
</dbReference>
<comment type="function">
    <text evidence="8">IGPS catalyzes the conversion of PRFAR and glutamine to IGP, AICAR and glutamate. The HisF subunit catalyzes the cyclization activity that produces IGP and AICAR from PRFAR using the ammonia provided by the HisH subunit.</text>
</comment>
<comment type="catalytic activity">
    <reaction evidence="10">
        <text>5-[(5-phospho-1-deoxy-D-ribulos-1-ylimino)methylamino]-1-(5-phospho-beta-D-ribosyl)imidazole-4-carboxamide + L-glutamine = D-erythro-1-(imidazol-4-yl)glycerol 3-phosphate + 5-amino-1-(5-phospho-beta-D-ribosyl)imidazole-4-carboxamide + L-glutamate + H(+)</text>
        <dbReference type="Rhea" id="RHEA:24793"/>
        <dbReference type="ChEBI" id="CHEBI:15378"/>
        <dbReference type="ChEBI" id="CHEBI:29985"/>
        <dbReference type="ChEBI" id="CHEBI:58278"/>
        <dbReference type="ChEBI" id="CHEBI:58359"/>
        <dbReference type="ChEBI" id="CHEBI:58475"/>
        <dbReference type="ChEBI" id="CHEBI:58525"/>
        <dbReference type="EC" id="4.3.2.10"/>
    </reaction>
</comment>
<comment type="caution">
    <text evidence="12">The sequence shown here is derived from an EMBL/GenBank/DDBJ whole genome shotgun (WGS) entry which is preliminary data.</text>
</comment>
<dbReference type="AlphaFoldDB" id="A0AAP2DR21"/>
<evidence type="ECO:0000256" key="10">
    <source>
        <dbReference type="ARBA" id="ARBA00047838"/>
    </source>
</evidence>
<comment type="pathway">
    <text evidence="1">Amino-acid biosynthesis; L-histidine biosynthesis; L-histidine from 5-phospho-alpha-D-ribose 1-diphosphate: step 5/9.</text>
</comment>
<dbReference type="EC" id="4.3.2.10" evidence="4"/>
<evidence type="ECO:0000256" key="1">
    <source>
        <dbReference type="ARBA" id="ARBA00005091"/>
    </source>
</evidence>
<gene>
    <name evidence="12" type="ORF">KK083_28750</name>
</gene>
<dbReference type="PANTHER" id="PTHR21235:SF2">
    <property type="entry name" value="IMIDAZOLE GLYCEROL PHOSPHATE SYNTHASE HISHF"/>
    <property type="match status" value="1"/>
</dbReference>
<dbReference type="InterPro" id="IPR050064">
    <property type="entry name" value="IGPS_HisA/HisF"/>
</dbReference>
<organism evidence="12 13">
    <name type="scientific">Chryseosolibacter histidini</name>
    <dbReference type="NCBI Taxonomy" id="2782349"/>
    <lineage>
        <taxon>Bacteria</taxon>
        <taxon>Pseudomonadati</taxon>
        <taxon>Bacteroidota</taxon>
        <taxon>Cytophagia</taxon>
        <taxon>Cytophagales</taxon>
        <taxon>Chryseotaleaceae</taxon>
        <taxon>Chryseosolibacter</taxon>
    </lineage>
</organism>
<dbReference type="InterPro" id="IPR004651">
    <property type="entry name" value="HisF"/>
</dbReference>
<evidence type="ECO:0000256" key="11">
    <source>
        <dbReference type="RuleBase" id="RU003657"/>
    </source>
</evidence>
<protein>
    <recommendedName>
        <fullName evidence="4">imidazole glycerol-phosphate synthase</fullName>
        <ecNumber evidence="4">4.3.2.10</ecNumber>
    </recommendedName>
    <alternativeName>
        <fullName evidence="9">IGP synthase cyclase subunit</fullName>
    </alternativeName>
</protein>
<dbReference type="GO" id="GO:0000105">
    <property type="term" value="P:L-histidine biosynthetic process"/>
    <property type="evidence" value="ECO:0007669"/>
    <property type="project" value="UniProtKB-KW"/>
</dbReference>
<comment type="subunit">
    <text evidence="3">Heterodimer of HisH and HisF.</text>
</comment>
<keyword evidence="5 11" id="KW-0028">Amino-acid biosynthesis</keyword>
<dbReference type="RefSeq" id="WP_254169604.1">
    <property type="nucleotide sequence ID" value="NZ_JAHESF010000051.1"/>
</dbReference>
<dbReference type="CDD" id="cd04731">
    <property type="entry name" value="HisF"/>
    <property type="match status" value="1"/>
</dbReference>
<accession>A0AAP2DR21</accession>
<evidence type="ECO:0000256" key="9">
    <source>
        <dbReference type="ARBA" id="ARBA00030264"/>
    </source>
</evidence>
<keyword evidence="7" id="KW-0456">Lyase</keyword>
<evidence type="ECO:0000313" key="12">
    <source>
        <dbReference type="EMBL" id="MBT1700916.1"/>
    </source>
</evidence>